<feature type="region of interest" description="Disordered" evidence="1">
    <location>
        <begin position="312"/>
        <end position="362"/>
    </location>
</feature>
<dbReference type="Gene3D" id="3.20.20.140">
    <property type="entry name" value="Metal-dependent hydrolases"/>
    <property type="match status" value="1"/>
</dbReference>
<name>A0A520RZX8_9GAMM</name>
<feature type="signal peptide" evidence="2">
    <location>
        <begin position="1"/>
        <end position="21"/>
    </location>
</feature>
<feature type="chain" id="PRO_5021837777" evidence="2">
    <location>
        <begin position="22"/>
        <end position="633"/>
    </location>
</feature>
<gene>
    <name evidence="3" type="ORF">EVA68_06155</name>
</gene>
<dbReference type="Pfam" id="PF12228">
    <property type="entry name" value="DUF3604"/>
    <property type="match status" value="2"/>
</dbReference>
<sequence>MGTKAYAKFSLLAALVCNSLAAESDRSTNLYWGDTHVHTYLSADAYGLGTRVTPDTAYRYARGDVVTADNGIEVRIRKPLDFLMVSDHAENLGVRGAIAAGKKINLTAAGENVKIAMEKNNVSIRDLVAAPTKEEQYRLLQLIGKAKGDWKSPLMEDEDFARSVWQDVIAVAEKYNDPGKFSTFIGFEWTGLYMMHRNILFVDGAKKTSAVVPYSLIDSANPEDLWQYLSEYENKTGGRVMAIPHNANLSNGAMFSLLDFTGNAITNTYAKTRSRWERIYEVTQYKGDSEAHPDLSVDDEFADFEKMGSTSSIRRQVKITPKAKTSDKDSTKGKAIVKSNQKNSQDKVPNEQQNRLKGSFARPALKQGLREQVKLGTNPFKLGLIGSTDSHIGLSSADEAGYIGKQGAFRAASTVWNAAGFAGVWAKSNTRQALFAAMQRREVFASTGPRMEVRFFGGWDFEANDALTPNLVEVGYYKGVPMGGDLTHAPKSRSPSFLIHAKRDPDGANLDRIQIIKGWHDKKGELHEAIYNVALSDGRRANVLGEVEPVGNTVDISDATYTNQIGDPELRQVWTDPDFDAGEHAFYYVRVLQIPTPRWTTFDVVKNSAKLSPEIPLTTQERLYTSPIWYTPL</sequence>
<evidence type="ECO:0000256" key="2">
    <source>
        <dbReference type="SAM" id="SignalP"/>
    </source>
</evidence>
<dbReference type="EMBL" id="SHAG01000025">
    <property type="protein sequence ID" value="RZO75773.1"/>
    <property type="molecule type" value="Genomic_DNA"/>
</dbReference>
<keyword evidence="2" id="KW-0732">Signal</keyword>
<evidence type="ECO:0000313" key="4">
    <source>
        <dbReference type="Proteomes" id="UP000316199"/>
    </source>
</evidence>
<reference evidence="3 4" key="1">
    <citation type="submission" date="2019-02" db="EMBL/GenBank/DDBJ databases">
        <title>Prokaryotic population dynamics and viral predation in marine succession experiment using metagenomics: the confinement effect.</title>
        <authorList>
            <person name="Haro-Moreno J.M."/>
            <person name="Rodriguez-Valera F."/>
            <person name="Lopez-Perez M."/>
        </authorList>
    </citation>
    <scope>NUCLEOTIDE SEQUENCE [LARGE SCALE GENOMIC DNA]</scope>
    <source>
        <strain evidence="3">MED-G157</strain>
    </source>
</reference>
<evidence type="ECO:0000313" key="3">
    <source>
        <dbReference type="EMBL" id="RZO75773.1"/>
    </source>
</evidence>
<dbReference type="Proteomes" id="UP000316199">
    <property type="component" value="Unassembled WGS sequence"/>
</dbReference>
<protein>
    <submittedName>
        <fullName evidence="3">DUF3604 domain-containing protein</fullName>
    </submittedName>
</protein>
<organism evidence="3 4">
    <name type="scientific">OM182 bacterium</name>
    <dbReference type="NCBI Taxonomy" id="2510334"/>
    <lineage>
        <taxon>Bacteria</taxon>
        <taxon>Pseudomonadati</taxon>
        <taxon>Pseudomonadota</taxon>
        <taxon>Gammaproteobacteria</taxon>
        <taxon>OMG group</taxon>
        <taxon>OM182 clade</taxon>
    </lineage>
</organism>
<dbReference type="AlphaFoldDB" id="A0A520RZX8"/>
<accession>A0A520RZX8</accession>
<evidence type="ECO:0000256" key="1">
    <source>
        <dbReference type="SAM" id="MobiDB-lite"/>
    </source>
</evidence>
<proteinExistence type="predicted"/>
<dbReference type="InterPro" id="IPR022028">
    <property type="entry name" value="DUF3604"/>
</dbReference>
<comment type="caution">
    <text evidence="3">The sequence shown here is derived from an EMBL/GenBank/DDBJ whole genome shotgun (WGS) entry which is preliminary data.</text>
</comment>